<keyword evidence="1" id="KW-0812">Transmembrane</keyword>
<protein>
    <submittedName>
        <fullName evidence="2">Uncharacterized protein</fullName>
    </submittedName>
</protein>
<keyword evidence="1" id="KW-1133">Transmembrane helix</keyword>
<reference evidence="2 3" key="1">
    <citation type="submission" date="2018-06" db="EMBL/GenBank/DDBJ databases">
        <title>A transcriptomic atlas of mushroom development highlights an independent origin of complex multicellularity.</title>
        <authorList>
            <consortium name="DOE Joint Genome Institute"/>
            <person name="Krizsan K."/>
            <person name="Almasi E."/>
            <person name="Merenyi Z."/>
            <person name="Sahu N."/>
            <person name="Viragh M."/>
            <person name="Koszo T."/>
            <person name="Mondo S."/>
            <person name="Kiss B."/>
            <person name="Balint B."/>
            <person name="Kues U."/>
            <person name="Barry K."/>
            <person name="Hegedus J.C."/>
            <person name="Henrissat B."/>
            <person name="Johnson J."/>
            <person name="Lipzen A."/>
            <person name="Ohm R."/>
            <person name="Nagy I."/>
            <person name="Pangilinan J."/>
            <person name="Yan J."/>
            <person name="Xiong Y."/>
            <person name="Grigoriev I.V."/>
            <person name="Hibbett D.S."/>
            <person name="Nagy L.G."/>
        </authorList>
    </citation>
    <scope>NUCLEOTIDE SEQUENCE [LARGE SCALE GENOMIC DNA]</scope>
    <source>
        <strain evidence="2 3">SZMC22713</strain>
    </source>
</reference>
<organism evidence="2 3">
    <name type="scientific">Rickenella mellea</name>
    <dbReference type="NCBI Taxonomy" id="50990"/>
    <lineage>
        <taxon>Eukaryota</taxon>
        <taxon>Fungi</taxon>
        <taxon>Dikarya</taxon>
        <taxon>Basidiomycota</taxon>
        <taxon>Agaricomycotina</taxon>
        <taxon>Agaricomycetes</taxon>
        <taxon>Hymenochaetales</taxon>
        <taxon>Rickenellaceae</taxon>
        <taxon>Rickenella</taxon>
    </lineage>
</organism>
<evidence type="ECO:0000313" key="2">
    <source>
        <dbReference type="EMBL" id="TDL21874.1"/>
    </source>
</evidence>
<sequence>MVQGFHRCGYEGPKAAIPLDNGDFSMPTHITYRSSLTTSHHPHQRSFSPYRPDTFHDNISQRPTTACTTATSSLRSTTMAVVQPVGILVAMGISSLLAPIMIGATQPPLWADRETGMGVQGVGGGVRFPAVHLIHQPGAW</sequence>
<keyword evidence="3" id="KW-1185">Reference proteome</keyword>
<dbReference type="AlphaFoldDB" id="A0A4Y7Q2K6"/>
<proteinExistence type="predicted"/>
<keyword evidence="1" id="KW-0472">Membrane</keyword>
<accession>A0A4Y7Q2K6</accession>
<dbReference type="VEuPathDB" id="FungiDB:BD410DRAFT_282632"/>
<dbReference type="Proteomes" id="UP000294933">
    <property type="component" value="Unassembled WGS sequence"/>
</dbReference>
<gene>
    <name evidence="2" type="ORF">BD410DRAFT_282632</name>
</gene>
<name>A0A4Y7Q2K6_9AGAM</name>
<evidence type="ECO:0000313" key="3">
    <source>
        <dbReference type="Proteomes" id="UP000294933"/>
    </source>
</evidence>
<dbReference type="EMBL" id="ML170178">
    <property type="protein sequence ID" value="TDL21874.1"/>
    <property type="molecule type" value="Genomic_DNA"/>
</dbReference>
<evidence type="ECO:0000256" key="1">
    <source>
        <dbReference type="SAM" id="Phobius"/>
    </source>
</evidence>
<feature type="transmembrane region" description="Helical" evidence="1">
    <location>
        <begin position="81"/>
        <end position="102"/>
    </location>
</feature>